<reference evidence="3" key="1">
    <citation type="submission" date="2022-08" db="EMBL/GenBank/DDBJ databases">
        <authorList>
            <consortium name="DOE Joint Genome Institute"/>
            <person name="Min B."/>
            <person name="Riley R."/>
            <person name="Sierra-Patev S."/>
            <person name="Naranjo-Ortiz M."/>
            <person name="Looney B."/>
            <person name="Konkel Z."/>
            <person name="Slot J.C."/>
            <person name="Sakamoto Y."/>
            <person name="Steenwyk J.L."/>
            <person name="Rokas A."/>
            <person name="Carro J."/>
            <person name="Camarero S."/>
            <person name="Ferreira P."/>
            <person name="Molpeceres G."/>
            <person name="Ruiz-Duenas F.J."/>
            <person name="Serrano A."/>
            <person name="Henrissat B."/>
            <person name="Drula E."/>
            <person name="Hughes K.W."/>
            <person name="Mata J.L."/>
            <person name="Ishikawa N.K."/>
            <person name="Vargas-Isla R."/>
            <person name="Ushijima S."/>
            <person name="Smith C.A."/>
            <person name="Ahrendt S."/>
            <person name="Andreopoulos W."/>
            <person name="He G."/>
            <person name="Labutti K."/>
            <person name="Lipzen A."/>
            <person name="Ng V."/>
            <person name="Sandor L."/>
            <person name="Barry K."/>
            <person name="Martinez A.T."/>
            <person name="Xiao Y."/>
            <person name="Gibbons J.G."/>
            <person name="Terashima K."/>
            <person name="Hibbett D.S."/>
            <person name="Grigoriev I.V."/>
        </authorList>
    </citation>
    <scope>NUCLEOTIDE SEQUENCE</scope>
    <source>
        <strain evidence="3">TFB9207</strain>
    </source>
</reference>
<evidence type="ECO:0000256" key="1">
    <source>
        <dbReference type="SAM" id="MobiDB-lite"/>
    </source>
</evidence>
<protein>
    <submittedName>
        <fullName evidence="3">Uncharacterized protein</fullName>
    </submittedName>
</protein>
<dbReference type="Proteomes" id="UP001163846">
    <property type="component" value="Unassembled WGS sequence"/>
</dbReference>
<keyword evidence="2" id="KW-0472">Membrane</keyword>
<evidence type="ECO:0000313" key="4">
    <source>
        <dbReference type="Proteomes" id="UP001163846"/>
    </source>
</evidence>
<keyword evidence="2" id="KW-1133">Transmembrane helix</keyword>
<name>A0AA38PJJ8_9AGAR</name>
<gene>
    <name evidence="3" type="ORF">F5878DRAFT_602715</name>
</gene>
<feature type="transmembrane region" description="Helical" evidence="2">
    <location>
        <begin position="63"/>
        <end position="85"/>
    </location>
</feature>
<sequence>MSEPDAVSVDGPVTMLPLESPGLQPSGSLTSDVFTLSTPGLGLPSILPSSASNSSSSTNHGGAIAGGVIAAVITTVVVAVLLLRYRNKRSPRHWRNRMQNGVVRPFSDNSNWQTLDSKSNLHDRTSNQTLHPNFVLDDHNSPITSPATAKFSTPLMTYPPGALHLSNNEKGK</sequence>
<evidence type="ECO:0000256" key="2">
    <source>
        <dbReference type="SAM" id="Phobius"/>
    </source>
</evidence>
<dbReference type="EMBL" id="MU805959">
    <property type="protein sequence ID" value="KAJ3844133.1"/>
    <property type="molecule type" value="Genomic_DNA"/>
</dbReference>
<organism evidence="3 4">
    <name type="scientific">Lentinula raphanica</name>
    <dbReference type="NCBI Taxonomy" id="153919"/>
    <lineage>
        <taxon>Eukaryota</taxon>
        <taxon>Fungi</taxon>
        <taxon>Dikarya</taxon>
        <taxon>Basidiomycota</taxon>
        <taxon>Agaricomycotina</taxon>
        <taxon>Agaricomycetes</taxon>
        <taxon>Agaricomycetidae</taxon>
        <taxon>Agaricales</taxon>
        <taxon>Marasmiineae</taxon>
        <taxon>Omphalotaceae</taxon>
        <taxon>Lentinula</taxon>
    </lineage>
</organism>
<accession>A0AA38PJJ8</accession>
<feature type="region of interest" description="Disordered" evidence="1">
    <location>
        <begin position="1"/>
        <end position="27"/>
    </location>
</feature>
<evidence type="ECO:0000313" key="3">
    <source>
        <dbReference type="EMBL" id="KAJ3844133.1"/>
    </source>
</evidence>
<proteinExistence type="predicted"/>
<keyword evidence="2" id="KW-0812">Transmembrane</keyword>
<comment type="caution">
    <text evidence="3">The sequence shown here is derived from an EMBL/GenBank/DDBJ whole genome shotgun (WGS) entry which is preliminary data.</text>
</comment>
<keyword evidence="4" id="KW-1185">Reference proteome</keyword>
<dbReference type="AlphaFoldDB" id="A0AA38PJJ8"/>